<dbReference type="AlphaFoldDB" id="A0A212TDB5"/>
<keyword evidence="3" id="KW-1185">Reference proteome</keyword>
<dbReference type="OrthoDB" id="128385at2"/>
<feature type="signal peptide" evidence="1">
    <location>
        <begin position="1"/>
        <end position="40"/>
    </location>
</feature>
<evidence type="ECO:0000313" key="3">
    <source>
        <dbReference type="Proteomes" id="UP000198131"/>
    </source>
</evidence>
<sequence>MTTAFRLPLCSAAARFCVGHQFRQLACTVLAGLLSGTAFAQTTPQAQDTMFTRLVQKNQFALTPTGTQFTGLGWEKLQQDIQKSQLVLIGEDHGMAQIPAFATAVARELKPALYVAEIDKYQAQDVSRLATQPGLASAFNKKYPMALSFYSWAEEMELARYLRTQNVSILGIEQVGIGTPGRFFTVLSEKVKSKPAKAYLQQRARTYQTRDYTAMLTGKYNGITMFALGQSGIDSLRAFTEKESPEARKMVDDFVASYRIYQESFAGKRSSHFARINLMKRNLLAELQPYQQANQPLPKMLFKFGAYHVGQGRSIWGDIYDVGNLAKNLADMHDQKSLHIFVMGKQGTKLGAGVPDADVKNTVKYSDAEEAMIKPFAAQTKAGSAWQIFDLRPLRAALLRDKLKVSSHELEATILGYDYVVIIPETTSSHSL</sequence>
<protein>
    <recommendedName>
        <fullName evidence="4">Erythromycin esterase homolog</fullName>
    </recommendedName>
</protein>
<dbReference type="Proteomes" id="UP000198131">
    <property type="component" value="Unassembled WGS sequence"/>
</dbReference>
<dbReference type="EMBL" id="FYEW01000001">
    <property type="protein sequence ID" value="SNC63975.1"/>
    <property type="molecule type" value="Genomic_DNA"/>
</dbReference>
<accession>A0A212TDB5</accession>
<name>A0A212TDB5_9BACT</name>
<gene>
    <name evidence="2" type="ORF">SAMN06265337_0987</name>
</gene>
<evidence type="ECO:0000256" key="1">
    <source>
        <dbReference type="SAM" id="SignalP"/>
    </source>
</evidence>
<keyword evidence="1" id="KW-0732">Signal</keyword>
<reference evidence="3" key="1">
    <citation type="submission" date="2017-06" db="EMBL/GenBank/DDBJ databases">
        <authorList>
            <person name="Varghese N."/>
            <person name="Submissions S."/>
        </authorList>
    </citation>
    <scope>NUCLEOTIDE SEQUENCE [LARGE SCALE GENOMIC DNA]</scope>
    <source>
        <strain evidence="3">DSM 11116</strain>
    </source>
</reference>
<feature type="chain" id="PRO_5012623264" description="Erythromycin esterase homolog" evidence="1">
    <location>
        <begin position="41"/>
        <end position="432"/>
    </location>
</feature>
<evidence type="ECO:0008006" key="4">
    <source>
        <dbReference type="Google" id="ProtNLM"/>
    </source>
</evidence>
<proteinExistence type="predicted"/>
<dbReference type="RefSeq" id="WP_088842266.1">
    <property type="nucleotide sequence ID" value="NZ_FYEW01000001.1"/>
</dbReference>
<organism evidence="2 3">
    <name type="scientific">Hymenobacter gelipurpurascens</name>
    <dbReference type="NCBI Taxonomy" id="89968"/>
    <lineage>
        <taxon>Bacteria</taxon>
        <taxon>Pseudomonadati</taxon>
        <taxon>Bacteroidota</taxon>
        <taxon>Cytophagia</taxon>
        <taxon>Cytophagales</taxon>
        <taxon>Hymenobacteraceae</taxon>
        <taxon>Hymenobacter</taxon>
    </lineage>
</organism>
<evidence type="ECO:0000313" key="2">
    <source>
        <dbReference type="EMBL" id="SNC63975.1"/>
    </source>
</evidence>